<dbReference type="Gene3D" id="1.10.150.240">
    <property type="entry name" value="Putative phosphatase, domain 2"/>
    <property type="match status" value="1"/>
</dbReference>
<evidence type="ECO:0000256" key="1">
    <source>
        <dbReference type="ARBA" id="ARBA00022801"/>
    </source>
</evidence>
<dbReference type="OrthoDB" id="40579at2759"/>
<evidence type="ECO:0000313" key="3">
    <source>
        <dbReference type="Proteomes" id="UP000887226"/>
    </source>
</evidence>
<dbReference type="GO" id="GO:0016791">
    <property type="term" value="F:phosphatase activity"/>
    <property type="evidence" value="ECO:0007669"/>
    <property type="project" value="UniProtKB-ARBA"/>
</dbReference>
<dbReference type="EMBL" id="MU253867">
    <property type="protein sequence ID" value="KAG9245062.1"/>
    <property type="molecule type" value="Genomic_DNA"/>
</dbReference>
<protein>
    <submittedName>
        <fullName evidence="2">Haloacid dehalogenase</fullName>
    </submittedName>
</protein>
<keyword evidence="1" id="KW-0378">Hydrolase</keyword>
<dbReference type="NCBIfam" id="TIGR01493">
    <property type="entry name" value="HAD-SF-IA-v2"/>
    <property type="match status" value="1"/>
</dbReference>
<name>A0A9P7Z486_9HELO</name>
<evidence type="ECO:0000313" key="2">
    <source>
        <dbReference type="EMBL" id="KAG9245062.1"/>
    </source>
</evidence>
<proteinExistence type="predicted"/>
<dbReference type="InterPro" id="IPR023214">
    <property type="entry name" value="HAD_sf"/>
</dbReference>
<sequence length="272" mass="31020">MASEDNSILKFPPKALSFDVFGTVVDWRKSVTAKLMDSAASKISIALSSKDTSDRDDGRMLKLEEQDWNVFAQDWRNTYKQFTRNFVPGETEWRDIDTHHYLSLIDLLKERELDGIYTDAEVKDISLIWHFLDPWEDSSSGIRKLGSTFITCTLSNGNISLLEDLNKHGDLCFKKLQSSANFKAYKPHPSTYQGAAKAMDLATSEVAMVAAHLNDLKAARSCGFKTIYIERKREEDWKTDSEEYRDAKSFVDMWVKEGEGGLLEVARRFGCE</sequence>
<keyword evidence="3" id="KW-1185">Reference proteome</keyword>
<dbReference type="AlphaFoldDB" id="A0A9P7Z486"/>
<dbReference type="Pfam" id="PF00702">
    <property type="entry name" value="Hydrolase"/>
    <property type="match status" value="1"/>
</dbReference>
<dbReference type="InterPro" id="IPR006439">
    <property type="entry name" value="HAD-SF_hydro_IA"/>
</dbReference>
<dbReference type="InterPro" id="IPR051540">
    <property type="entry name" value="S-2-haloacid_dehalogenase"/>
</dbReference>
<comment type="caution">
    <text evidence="2">The sequence shown here is derived from an EMBL/GenBank/DDBJ whole genome shotgun (WGS) entry which is preliminary data.</text>
</comment>
<dbReference type="Gene3D" id="3.40.50.1000">
    <property type="entry name" value="HAD superfamily/HAD-like"/>
    <property type="match status" value="1"/>
</dbReference>
<dbReference type="SUPFAM" id="SSF56784">
    <property type="entry name" value="HAD-like"/>
    <property type="match status" value="1"/>
</dbReference>
<dbReference type="PANTHER" id="PTHR43316:SF3">
    <property type="entry name" value="HALOACID DEHALOGENASE, TYPE II (AFU_ORTHOLOGUE AFUA_2G07750)-RELATED"/>
    <property type="match status" value="1"/>
</dbReference>
<dbReference type="InterPro" id="IPR036412">
    <property type="entry name" value="HAD-like_sf"/>
</dbReference>
<dbReference type="Proteomes" id="UP000887226">
    <property type="component" value="Unassembled WGS sequence"/>
</dbReference>
<reference evidence="2" key="1">
    <citation type="journal article" date="2021" name="IMA Fungus">
        <title>Genomic characterization of three marine fungi, including Emericellopsis atlantica sp. nov. with signatures of a generalist lifestyle and marine biomass degradation.</title>
        <authorList>
            <person name="Hagestad O.C."/>
            <person name="Hou L."/>
            <person name="Andersen J.H."/>
            <person name="Hansen E.H."/>
            <person name="Altermark B."/>
            <person name="Li C."/>
            <person name="Kuhnert E."/>
            <person name="Cox R.J."/>
            <person name="Crous P.W."/>
            <person name="Spatafora J.W."/>
            <person name="Lail K."/>
            <person name="Amirebrahimi M."/>
            <person name="Lipzen A."/>
            <person name="Pangilinan J."/>
            <person name="Andreopoulos W."/>
            <person name="Hayes R.D."/>
            <person name="Ng V."/>
            <person name="Grigoriev I.V."/>
            <person name="Jackson S.A."/>
            <person name="Sutton T.D.S."/>
            <person name="Dobson A.D.W."/>
            <person name="Rama T."/>
        </authorList>
    </citation>
    <scope>NUCLEOTIDE SEQUENCE</scope>
    <source>
        <strain evidence="2">TRa3180A</strain>
    </source>
</reference>
<dbReference type="PRINTS" id="PR00413">
    <property type="entry name" value="HADHALOGNASE"/>
</dbReference>
<organism evidence="2 3">
    <name type="scientific">Calycina marina</name>
    <dbReference type="NCBI Taxonomy" id="1763456"/>
    <lineage>
        <taxon>Eukaryota</taxon>
        <taxon>Fungi</taxon>
        <taxon>Dikarya</taxon>
        <taxon>Ascomycota</taxon>
        <taxon>Pezizomycotina</taxon>
        <taxon>Leotiomycetes</taxon>
        <taxon>Helotiales</taxon>
        <taxon>Pezizellaceae</taxon>
        <taxon>Calycina</taxon>
    </lineage>
</organism>
<accession>A0A9P7Z486</accession>
<dbReference type="InterPro" id="IPR023198">
    <property type="entry name" value="PGP-like_dom2"/>
</dbReference>
<dbReference type="PANTHER" id="PTHR43316">
    <property type="entry name" value="HYDROLASE, HALOACID DELAHOGENASE-RELATED"/>
    <property type="match status" value="1"/>
</dbReference>
<gene>
    <name evidence="2" type="ORF">BJ878DRAFT_567020</name>
</gene>